<dbReference type="RefSeq" id="WP_265265382.1">
    <property type="nucleotide sequence ID" value="NZ_JAIHOM010000075.1"/>
</dbReference>
<dbReference type="InterPro" id="IPR010982">
    <property type="entry name" value="Lambda_DNA-bd_dom_sf"/>
</dbReference>
<comment type="caution">
    <text evidence="4">The sequence shown here is derived from an EMBL/GenBank/DDBJ whole genome shotgun (WGS) entry which is preliminary data.</text>
</comment>
<accession>A0ABT3L8V3</accession>
<dbReference type="Proteomes" id="UP001526426">
    <property type="component" value="Unassembled WGS sequence"/>
</dbReference>
<proteinExistence type="predicted"/>
<evidence type="ECO:0000256" key="2">
    <source>
        <dbReference type="SAM" id="Phobius"/>
    </source>
</evidence>
<dbReference type="InterPro" id="IPR025194">
    <property type="entry name" value="RodZ-like_C"/>
</dbReference>
<keyword evidence="2" id="KW-1133">Transmembrane helix</keyword>
<feature type="region of interest" description="Disordered" evidence="1">
    <location>
        <begin position="144"/>
        <end position="164"/>
    </location>
</feature>
<evidence type="ECO:0000256" key="1">
    <source>
        <dbReference type="SAM" id="MobiDB-lite"/>
    </source>
</evidence>
<evidence type="ECO:0000313" key="4">
    <source>
        <dbReference type="EMBL" id="MCW6037524.1"/>
    </source>
</evidence>
<keyword evidence="2" id="KW-0812">Transmembrane</keyword>
<organism evidence="4 5">
    <name type="scientific">Spirulina subsalsa FACHB-351</name>
    <dbReference type="NCBI Taxonomy" id="234711"/>
    <lineage>
        <taxon>Bacteria</taxon>
        <taxon>Bacillati</taxon>
        <taxon>Cyanobacteriota</taxon>
        <taxon>Cyanophyceae</taxon>
        <taxon>Spirulinales</taxon>
        <taxon>Spirulinaceae</taxon>
        <taxon>Spirulina</taxon>
    </lineage>
</organism>
<dbReference type="Pfam" id="PF13464">
    <property type="entry name" value="RodZ_C"/>
    <property type="match status" value="1"/>
</dbReference>
<keyword evidence="5" id="KW-1185">Reference proteome</keyword>
<dbReference type="PANTHER" id="PTHR34475:SF1">
    <property type="entry name" value="CYTOSKELETON PROTEIN RODZ"/>
    <property type="match status" value="1"/>
</dbReference>
<dbReference type="PANTHER" id="PTHR34475">
    <property type="match status" value="1"/>
</dbReference>
<dbReference type="Gene3D" id="1.10.260.40">
    <property type="entry name" value="lambda repressor-like DNA-binding domains"/>
    <property type="match status" value="1"/>
</dbReference>
<sequence>MSRKIHLTPSQGEKLRELGSYLQEIRQKQALSLEEVSQKTRIQVRLLRAIEEANTDVLPEPIYIRALIKQFADALELNGADFASAFPTQYQVKPMKPAWRESTPTQLRPFHLYWIYIAVLVTAVSGLSMLVQKSNLQLVGDNSPGDTVAPLSDETDQPSSQQTSPTIAAVNRLEDSLTAANLPENNPPLNNRVVVSMKLQDDCWLRVVADGVVAYEGILNKGEERTWEAEKSLKITAGNAGGVVITFNNEEARPLGSPGAVQTVTYQTPNPQS</sequence>
<evidence type="ECO:0000259" key="3">
    <source>
        <dbReference type="Pfam" id="PF13464"/>
    </source>
</evidence>
<evidence type="ECO:0000313" key="5">
    <source>
        <dbReference type="Proteomes" id="UP001526426"/>
    </source>
</evidence>
<dbReference type="Pfam" id="PF13413">
    <property type="entry name" value="HTH_25"/>
    <property type="match status" value="1"/>
</dbReference>
<feature type="domain" description="Cytoskeleton protein RodZ-like C-terminal" evidence="3">
    <location>
        <begin position="197"/>
        <end position="265"/>
    </location>
</feature>
<name>A0ABT3L8V3_9CYAN</name>
<protein>
    <submittedName>
        <fullName evidence="4">DUF4115 domain-containing protein</fullName>
    </submittedName>
</protein>
<dbReference type="EMBL" id="JAIHOM010000075">
    <property type="protein sequence ID" value="MCW6037524.1"/>
    <property type="molecule type" value="Genomic_DNA"/>
</dbReference>
<gene>
    <name evidence="4" type="ORF">K4A83_14750</name>
</gene>
<reference evidence="4 5" key="1">
    <citation type="submission" date="2021-08" db="EMBL/GenBank/DDBJ databases">
        <title>Draft genome sequence of Spirulina subsalsa with high tolerance to salinity and hype-accumulation of phycocyanin.</title>
        <authorList>
            <person name="Pei H."/>
            <person name="Jiang L."/>
        </authorList>
    </citation>
    <scope>NUCLEOTIDE SEQUENCE [LARGE SCALE GENOMIC DNA]</scope>
    <source>
        <strain evidence="4 5">FACHB-351</strain>
    </source>
</reference>
<feature type="transmembrane region" description="Helical" evidence="2">
    <location>
        <begin position="110"/>
        <end position="131"/>
    </location>
</feature>
<dbReference type="InterPro" id="IPR050400">
    <property type="entry name" value="Bact_Cytoskel_RodZ"/>
</dbReference>
<keyword evidence="2" id="KW-0472">Membrane</keyword>